<evidence type="ECO:0000256" key="1">
    <source>
        <dbReference type="SAM" id="MobiDB-lite"/>
    </source>
</evidence>
<comment type="caution">
    <text evidence="2">The sequence shown here is derived from an EMBL/GenBank/DDBJ whole genome shotgun (WGS) entry which is preliminary data.</text>
</comment>
<dbReference type="EMBL" id="CAKXYY010000002">
    <property type="protein sequence ID" value="CAH2350707.1"/>
    <property type="molecule type" value="Genomic_DNA"/>
</dbReference>
<evidence type="ECO:0000313" key="2">
    <source>
        <dbReference type="EMBL" id="CAH2350707.1"/>
    </source>
</evidence>
<feature type="compositionally biased region" description="Polar residues" evidence="1">
    <location>
        <begin position="204"/>
        <end position="213"/>
    </location>
</feature>
<dbReference type="Proteomes" id="UP000837801">
    <property type="component" value="Unassembled WGS sequence"/>
</dbReference>
<organism evidence="2 3">
    <name type="scientific">[Candida] railenensis</name>
    <dbReference type="NCBI Taxonomy" id="45579"/>
    <lineage>
        <taxon>Eukaryota</taxon>
        <taxon>Fungi</taxon>
        <taxon>Dikarya</taxon>
        <taxon>Ascomycota</taxon>
        <taxon>Saccharomycotina</taxon>
        <taxon>Pichiomycetes</taxon>
        <taxon>Debaryomycetaceae</taxon>
        <taxon>Kurtzmaniella</taxon>
    </lineage>
</organism>
<accession>A0A9P0QL85</accession>
<dbReference type="OrthoDB" id="4095746at2759"/>
<protein>
    <submittedName>
        <fullName evidence="2">Uncharacterized protein</fullName>
    </submittedName>
</protein>
<name>A0A9P0QL85_9ASCO</name>
<keyword evidence="3" id="KW-1185">Reference proteome</keyword>
<evidence type="ECO:0000313" key="3">
    <source>
        <dbReference type="Proteomes" id="UP000837801"/>
    </source>
</evidence>
<gene>
    <name evidence="2" type="ORF">CLIB1423_02S03312</name>
</gene>
<dbReference type="AlphaFoldDB" id="A0A9P0QL85"/>
<feature type="region of interest" description="Disordered" evidence="1">
    <location>
        <begin position="204"/>
        <end position="254"/>
    </location>
</feature>
<sequence length="254" mass="27930">MPKRQKLTNQSFIQPIPPTAYDVPQELLINFPSSIVNGITKENGLVSLTLKSVACAQLVEEMTWLHSILFNTAEEPTRIIDKDLDLKSRLAQLQSEVNALKATKNGGQVTTGASPETLSKDLDSSLESIEKFETFKNKLFEDYSKTHPETVLSVSNGLPYNKIEGIKFNVHVDKKKDEDIPIAKENAEMHAENSLEQAPISTPVVSDTISTPNPLEAESETPTSTFESLLPGNPASEPYVPTNVEVPPPFNAFP</sequence>
<reference evidence="2" key="1">
    <citation type="submission" date="2022-03" db="EMBL/GenBank/DDBJ databases">
        <authorList>
            <person name="Legras J.-L."/>
            <person name="Devillers H."/>
            <person name="Grondin C."/>
        </authorList>
    </citation>
    <scope>NUCLEOTIDE SEQUENCE</scope>
    <source>
        <strain evidence="2">CLIB 1423</strain>
    </source>
</reference>
<proteinExistence type="predicted"/>